<dbReference type="AlphaFoldDB" id="A0A5A9XLX4"/>
<accession>A0A5A9XLX4</accession>
<dbReference type="OrthoDB" id="960433at2"/>
<organism evidence="2 3">
    <name type="scientific">Oryzomonas rubra</name>
    <dbReference type="NCBI Taxonomy" id="2509454"/>
    <lineage>
        <taxon>Bacteria</taxon>
        <taxon>Pseudomonadati</taxon>
        <taxon>Thermodesulfobacteriota</taxon>
        <taxon>Desulfuromonadia</taxon>
        <taxon>Geobacterales</taxon>
        <taxon>Geobacteraceae</taxon>
        <taxon>Oryzomonas</taxon>
    </lineage>
</organism>
<comment type="caution">
    <text evidence="2">The sequence shown here is derived from an EMBL/GenBank/DDBJ whole genome shotgun (WGS) entry which is preliminary data.</text>
</comment>
<keyword evidence="1" id="KW-0812">Transmembrane</keyword>
<feature type="transmembrane region" description="Helical" evidence="1">
    <location>
        <begin position="133"/>
        <end position="151"/>
    </location>
</feature>
<reference evidence="2 3" key="1">
    <citation type="submission" date="2019-04" db="EMBL/GenBank/DDBJ databases">
        <title>Geobacter ruber sp. nov., ferric-reducing bacteria isolated from paddy soil.</title>
        <authorList>
            <person name="Xu Z."/>
            <person name="Masuda Y."/>
            <person name="Itoh H."/>
            <person name="Senoo K."/>
        </authorList>
    </citation>
    <scope>NUCLEOTIDE SEQUENCE [LARGE SCALE GENOMIC DNA]</scope>
    <source>
        <strain evidence="2 3">Red88</strain>
    </source>
</reference>
<keyword evidence="1" id="KW-0472">Membrane</keyword>
<evidence type="ECO:0000256" key="1">
    <source>
        <dbReference type="SAM" id="Phobius"/>
    </source>
</evidence>
<feature type="transmembrane region" description="Helical" evidence="1">
    <location>
        <begin position="31"/>
        <end position="58"/>
    </location>
</feature>
<evidence type="ECO:0000313" key="3">
    <source>
        <dbReference type="Proteomes" id="UP000324298"/>
    </source>
</evidence>
<dbReference type="RefSeq" id="WP_149306319.1">
    <property type="nucleotide sequence ID" value="NZ_SRSD01000002.1"/>
</dbReference>
<protein>
    <submittedName>
        <fullName evidence="2">Uncharacterized protein</fullName>
    </submittedName>
</protein>
<keyword evidence="3" id="KW-1185">Reference proteome</keyword>
<proteinExistence type="predicted"/>
<sequence>MTELTEQQKVDWVLRTKLRELCAGARSDAKLFAVLTVLLTPVAVVLFILMLLFALAFVDLPVIDHLGYRLSFVTGVNLCLAFMVASYFLRPKEECRRQDGDTAWLAAAGGLFCCLLAMSYATPLSRTHPGWFWPFYLLLALAMLGCVGHAYEPKDDYYLGWTAGPLLMDDPFTIQDDIDRAHIGLGFLVSISHLILSAYGEIFGSRWLWRGMQEAELSTSVTLLQGLATRDASEAMARVRALARGSAADSVRALVKLEFVVIDKGLPRLSMKGREFLDAKAWREFRGYPR</sequence>
<keyword evidence="1" id="KW-1133">Transmembrane helix</keyword>
<dbReference type="EMBL" id="SRSD01000002">
    <property type="protein sequence ID" value="KAA0894162.1"/>
    <property type="molecule type" value="Genomic_DNA"/>
</dbReference>
<feature type="transmembrane region" description="Helical" evidence="1">
    <location>
        <begin position="102"/>
        <end position="121"/>
    </location>
</feature>
<gene>
    <name evidence="2" type="ORF">ET418_04180</name>
</gene>
<name>A0A5A9XLX4_9BACT</name>
<dbReference type="Proteomes" id="UP000324298">
    <property type="component" value="Unassembled WGS sequence"/>
</dbReference>
<feature type="transmembrane region" description="Helical" evidence="1">
    <location>
        <begin position="70"/>
        <end position="90"/>
    </location>
</feature>
<evidence type="ECO:0000313" key="2">
    <source>
        <dbReference type="EMBL" id="KAA0894162.1"/>
    </source>
</evidence>